<dbReference type="GO" id="GO:0015977">
    <property type="term" value="P:carbon fixation"/>
    <property type="evidence" value="ECO:0007669"/>
    <property type="project" value="UniProtKB-KW"/>
</dbReference>
<dbReference type="InterPro" id="IPR038052">
    <property type="entry name" value="Chaperonin_RbcX_sf"/>
</dbReference>
<keyword evidence="3" id="KW-0120">Carbon dioxide fixation</keyword>
<dbReference type="Pfam" id="PF02341">
    <property type="entry name" value="RbcX"/>
    <property type="match status" value="1"/>
</dbReference>
<dbReference type="GO" id="GO:0044183">
    <property type="term" value="F:protein folding chaperone"/>
    <property type="evidence" value="ECO:0007669"/>
    <property type="project" value="InterPro"/>
</dbReference>
<keyword evidence="2" id="KW-0143">Chaperone</keyword>
<name>A0AAP0GPV9_9ASTR</name>
<dbReference type="GO" id="GO:0015979">
    <property type="term" value="P:photosynthesis"/>
    <property type="evidence" value="ECO:0007669"/>
    <property type="project" value="UniProtKB-KW"/>
</dbReference>
<gene>
    <name evidence="4" type="ORF">SSX86_023415</name>
</gene>
<keyword evidence="1" id="KW-0602">Photosynthesis</keyword>
<dbReference type="SUPFAM" id="SSF158615">
    <property type="entry name" value="RbcX-like"/>
    <property type="match status" value="1"/>
</dbReference>
<dbReference type="InterPro" id="IPR003435">
    <property type="entry name" value="Chaperonin_RcbX"/>
</dbReference>
<proteinExistence type="predicted"/>
<comment type="caution">
    <text evidence="4">The sequence shown here is derived from an EMBL/GenBank/DDBJ whole genome shotgun (WGS) entry which is preliminary data.</text>
</comment>
<accession>A0AAP0GPV9</accession>
<dbReference type="AlphaFoldDB" id="A0AAP0GPV9"/>
<dbReference type="GO" id="GO:0110102">
    <property type="term" value="P:ribulose bisphosphate carboxylase complex assembly"/>
    <property type="evidence" value="ECO:0007669"/>
    <property type="project" value="InterPro"/>
</dbReference>
<protein>
    <recommendedName>
        <fullName evidence="6">Chaperonin-like RbcX protein</fullName>
    </recommendedName>
</protein>
<dbReference type="EMBL" id="JBCNJP010000023">
    <property type="protein sequence ID" value="KAK9058573.1"/>
    <property type="molecule type" value="Genomic_DNA"/>
</dbReference>
<evidence type="ECO:0000256" key="1">
    <source>
        <dbReference type="ARBA" id="ARBA00022531"/>
    </source>
</evidence>
<sequence>MVRGICVAGSPILDSHTSPYVCLVARASSPNLRRKQVGKKLSSSFMDSRFPAKAVASKKQKRVKGFVIVNSLGGQYEDETFSDVKSQIFNLFTLTAATTVLNQLYETNPTQYRWLNDFVRINKPTNRKRFLLILQKENHELAERVMETRLHLFAKWVKNLDHDQMYKDLSDQNLELMRERLMETVKWPSDDTNT</sequence>
<keyword evidence="5" id="KW-1185">Reference proteome</keyword>
<evidence type="ECO:0000313" key="5">
    <source>
        <dbReference type="Proteomes" id="UP001408789"/>
    </source>
</evidence>
<evidence type="ECO:0008006" key="6">
    <source>
        <dbReference type="Google" id="ProtNLM"/>
    </source>
</evidence>
<dbReference type="Proteomes" id="UP001408789">
    <property type="component" value="Unassembled WGS sequence"/>
</dbReference>
<evidence type="ECO:0000313" key="4">
    <source>
        <dbReference type="EMBL" id="KAK9058573.1"/>
    </source>
</evidence>
<dbReference type="PANTHER" id="PTHR33791">
    <property type="entry name" value="CHAPERONIN-LIKE RBCX PROTEIN 1, CHLOROPLASTIC"/>
    <property type="match status" value="1"/>
</dbReference>
<dbReference type="PANTHER" id="PTHR33791:SF1">
    <property type="entry name" value="RUBISCO CHAPERONE RBCX"/>
    <property type="match status" value="1"/>
</dbReference>
<evidence type="ECO:0000256" key="2">
    <source>
        <dbReference type="ARBA" id="ARBA00023186"/>
    </source>
</evidence>
<dbReference type="Gene3D" id="1.10.1200.210">
    <property type="entry name" value="Chaperonin-like RbcX"/>
    <property type="match status" value="1"/>
</dbReference>
<evidence type="ECO:0000256" key="3">
    <source>
        <dbReference type="ARBA" id="ARBA00023300"/>
    </source>
</evidence>
<reference evidence="4 5" key="1">
    <citation type="submission" date="2024-04" db="EMBL/GenBank/DDBJ databases">
        <title>The reference genome of an endangered Asteraceae, Deinandra increscens subsp. villosa, native to the Central Coast of California.</title>
        <authorList>
            <person name="Guilliams M."/>
            <person name="Hasenstab-Lehman K."/>
            <person name="Meyer R."/>
            <person name="Mcevoy S."/>
        </authorList>
    </citation>
    <scope>NUCLEOTIDE SEQUENCE [LARGE SCALE GENOMIC DNA]</scope>
    <source>
        <tissue evidence="4">Leaf</tissue>
    </source>
</reference>
<organism evidence="4 5">
    <name type="scientific">Deinandra increscens subsp. villosa</name>
    <dbReference type="NCBI Taxonomy" id="3103831"/>
    <lineage>
        <taxon>Eukaryota</taxon>
        <taxon>Viridiplantae</taxon>
        <taxon>Streptophyta</taxon>
        <taxon>Embryophyta</taxon>
        <taxon>Tracheophyta</taxon>
        <taxon>Spermatophyta</taxon>
        <taxon>Magnoliopsida</taxon>
        <taxon>eudicotyledons</taxon>
        <taxon>Gunneridae</taxon>
        <taxon>Pentapetalae</taxon>
        <taxon>asterids</taxon>
        <taxon>campanulids</taxon>
        <taxon>Asterales</taxon>
        <taxon>Asteraceae</taxon>
        <taxon>Asteroideae</taxon>
        <taxon>Heliantheae alliance</taxon>
        <taxon>Madieae</taxon>
        <taxon>Madiinae</taxon>
        <taxon>Deinandra</taxon>
    </lineage>
</organism>